<dbReference type="Gene3D" id="1.20.1640.10">
    <property type="entry name" value="Multidrug efflux transporter AcrB transmembrane domain"/>
    <property type="match status" value="2"/>
</dbReference>
<dbReference type="Gene3D" id="3.30.70.1430">
    <property type="entry name" value="Multidrug efflux transporter AcrB pore domain"/>
    <property type="match status" value="2"/>
</dbReference>
<dbReference type="InterPro" id="IPR001036">
    <property type="entry name" value="Acrflvin-R"/>
</dbReference>
<keyword evidence="4" id="KW-1003">Cell membrane</keyword>
<evidence type="ECO:0000256" key="6">
    <source>
        <dbReference type="ARBA" id="ARBA00022989"/>
    </source>
</evidence>
<name>A0A6M1RYK1_9BACT</name>
<comment type="caution">
    <text evidence="9">The sequence shown here is derived from an EMBL/GenBank/DDBJ whole genome shotgun (WGS) entry which is preliminary data.</text>
</comment>
<dbReference type="Gene3D" id="3.30.70.1320">
    <property type="entry name" value="Multidrug efflux transporter AcrB pore domain like"/>
    <property type="match status" value="1"/>
</dbReference>
<feature type="transmembrane region" description="Helical" evidence="8">
    <location>
        <begin position="990"/>
        <end position="1013"/>
    </location>
</feature>
<dbReference type="InterPro" id="IPR004763">
    <property type="entry name" value="CusA-like"/>
</dbReference>
<evidence type="ECO:0000256" key="2">
    <source>
        <dbReference type="ARBA" id="ARBA00010942"/>
    </source>
</evidence>
<evidence type="ECO:0000313" key="9">
    <source>
        <dbReference type="EMBL" id="NGO40571.1"/>
    </source>
</evidence>
<feature type="transmembrane region" description="Helical" evidence="8">
    <location>
        <begin position="913"/>
        <end position="937"/>
    </location>
</feature>
<feature type="transmembrane region" description="Helical" evidence="8">
    <location>
        <begin position="861"/>
        <end position="880"/>
    </location>
</feature>
<feature type="transmembrane region" description="Helical" evidence="8">
    <location>
        <begin position="438"/>
        <end position="457"/>
    </location>
</feature>
<feature type="transmembrane region" description="Helical" evidence="8">
    <location>
        <begin position="380"/>
        <end position="399"/>
    </location>
</feature>
<dbReference type="Gene3D" id="3.30.70.1440">
    <property type="entry name" value="Multidrug efflux transporter AcrB pore domain"/>
    <property type="match status" value="1"/>
</dbReference>
<dbReference type="InterPro" id="IPR027463">
    <property type="entry name" value="AcrB_DN_DC_subdom"/>
</dbReference>
<feature type="transmembrane region" description="Helical" evidence="8">
    <location>
        <begin position="525"/>
        <end position="542"/>
    </location>
</feature>
<dbReference type="Gene3D" id="3.30.2090.10">
    <property type="entry name" value="Multidrug efflux transporter AcrB TolC docking domain, DN and DC subdomains"/>
    <property type="match status" value="2"/>
</dbReference>
<dbReference type="AlphaFoldDB" id="A0A6M1RYK1"/>
<organism evidence="9 10">
    <name type="scientific">Limisphaera ngatamarikiensis</name>
    <dbReference type="NCBI Taxonomy" id="1324935"/>
    <lineage>
        <taxon>Bacteria</taxon>
        <taxon>Pseudomonadati</taxon>
        <taxon>Verrucomicrobiota</taxon>
        <taxon>Verrucomicrobiia</taxon>
        <taxon>Limisphaerales</taxon>
        <taxon>Limisphaeraceae</taxon>
        <taxon>Limisphaera</taxon>
    </lineage>
</organism>
<dbReference type="GO" id="GO:0008324">
    <property type="term" value="F:monoatomic cation transmembrane transporter activity"/>
    <property type="evidence" value="ECO:0007669"/>
    <property type="project" value="InterPro"/>
</dbReference>
<evidence type="ECO:0000256" key="7">
    <source>
        <dbReference type="ARBA" id="ARBA00023136"/>
    </source>
</evidence>
<proteinExistence type="inferred from homology"/>
<keyword evidence="5 8" id="KW-0812">Transmembrane</keyword>
<feature type="transmembrane region" description="Helical" evidence="8">
    <location>
        <begin position="469"/>
        <end position="493"/>
    </location>
</feature>
<feature type="transmembrane region" description="Helical" evidence="8">
    <location>
        <begin position="886"/>
        <end position="906"/>
    </location>
</feature>
<dbReference type="EMBL" id="JAAKYA010000096">
    <property type="protein sequence ID" value="NGO40571.1"/>
    <property type="molecule type" value="Genomic_DNA"/>
</dbReference>
<dbReference type="SUPFAM" id="SSF82714">
    <property type="entry name" value="Multidrug efflux transporter AcrB TolC docking domain, DN and DC subdomains"/>
    <property type="match status" value="2"/>
</dbReference>
<sequence>MLGWIIEASLRHRWVVCLLTGVWVVAGASALWRLPVDAFPDTTPVQVQINTVAPGLNPVEVEHQVTQPIELALGGLPGLQNVRSVSRFGLSQVVVTFGDAVPVSLARQVVSERLQAVELPEEVGRPELGPMSTGLGEVLQYVVYSTDPGRSLTDLWEWHEWVLKPELRKVPGVAEINTWGGLAKRYEVVVDPERLLRYGLTLRDVVEALRANNRNVGGGRVDRSGESLLVHGVGVLTCAEQVAGVVMESRGGVPIRVGDVAVVRPGHDIRLGAASADGRGEVVLGLGFVLMGENSAAVTRALKSRLTEVCRNLPPDLRVEVVYDRTELVDHVLRTVRHNLWAGALLVIAVLFALLGNLRAGLIVALAIPLSLLFAGQMMLQAGIAASLLSLGALDFGLIVDSSVVMVENCVRRAAERGDRPWLDQIRDAALEVRKPTMFGELIILIVFLPVLTLEGVEGKLFRPMALTMIFALLGSLVLSLTVMPALASLVLVRGRTPHGDPWPIVRLRRAYEPLLCLALRHRAAVLWAAVILVCAAGWLVTRLGGEFVPRLSEGALAISTVRLAGVSVEEAVAWNRRIERQLQAAFPDEIARVWCRLGTAEVATDPMGIEVTDVFVTLRPREQWRQARTQAELTERIREELARQPGMSATFSQPIEMRVNEMTAGVRSDVAVKIYGDDLVVLGELARQVQSVLARIPGAADVTVEQLTGQPVLEVRVAPEVAGRYGISVQEVLDWVRTIGGLRVGEVREGQRRFPLVVCLPDSHRREVEVLRETPLPTVGGAVIRMGEVAQVVETEGPAAIQREWARRRVTVQVNVQGRDTAGFVDEARRRIAESVVLPPGYTMEWGGRFEHMERARRRLMVVVPVALGLVLGLLYLSLGSVRDVAIVATGIPLGAVGGVAALWLRGMPMTVSAGIGFVALSGVAVLNGLVLVTFIRQLRERGRALEEAVREGCLVRLRPVLMTGLVAALGFVPMALSTGVGAEVQRPLATVVVGGVLTNMTLTLVVLPALYTLWHGRGEVRAGARAVQNGTGG</sequence>
<evidence type="ECO:0000256" key="3">
    <source>
        <dbReference type="ARBA" id="ARBA00022448"/>
    </source>
</evidence>
<dbReference type="GO" id="GO:0042910">
    <property type="term" value="F:xenobiotic transmembrane transporter activity"/>
    <property type="evidence" value="ECO:0007669"/>
    <property type="project" value="TreeGrafter"/>
</dbReference>
<evidence type="ECO:0000256" key="5">
    <source>
        <dbReference type="ARBA" id="ARBA00022692"/>
    </source>
</evidence>
<reference evidence="9 10" key="1">
    <citation type="submission" date="2020-02" db="EMBL/GenBank/DDBJ databases">
        <title>Draft genome sequence of Limisphaera ngatamarikiensis NGM72.4T, a thermophilic Verrucomicrobia grouped in subdivision 3.</title>
        <authorList>
            <person name="Carere C.R."/>
            <person name="Steen J."/>
            <person name="Hugenholtz P."/>
            <person name="Stott M.B."/>
        </authorList>
    </citation>
    <scope>NUCLEOTIDE SEQUENCE [LARGE SCALE GENOMIC DNA]</scope>
    <source>
        <strain evidence="9 10">NGM72.4</strain>
    </source>
</reference>
<evidence type="ECO:0000256" key="8">
    <source>
        <dbReference type="SAM" id="Phobius"/>
    </source>
</evidence>
<dbReference type="PANTHER" id="PTHR32063:SF24">
    <property type="entry name" value="CATION EFFLUX SYSTEM (ACRB_ACRD_ACRF FAMILY)"/>
    <property type="match status" value="1"/>
</dbReference>
<dbReference type="Proteomes" id="UP000477311">
    <property type="component" value="Unassembled WGS sequence"/>
</dbReference>
<keyword evidence="10" id="KW-1185">Reference proteome</keyword>
<evidence type="ECO:0000256" key="4">
    <source>
        <dbReference type="ARBA" id="ARBA00022475"/>
    </source>
</evidence>
<accession>A0A6M1RYK1</accession>
<gene>
    <name evidence="9" type="ORF">G4L39_14375</name>
</gene>
<evidence type="ECO:0000256" key="1">
    <source>
        <dbReference type="ARBA" id="ARBA00004651"/>
    </source>
</evidence>
<dbReference type="PANTHER" id="PTHR32063">
    <property type="match status" value="1"/>
</dbReference>
<dbReference type="Pfam" id="PF00873">
    <property type="entry name" value="ACR_tran"/>
    <property type="match status" value="1"/>
</dbReference>
<feature type="transmembrane region" description="Helical" evidence="8">
    <location>
        <begin position="957"/>
        <end position="978"/>
    </location>
</feature>
<dbReference type="SUPFAM" id="SSF82866">
    <property type="entry name" value="Multidrug efflux transporter AcrB transmembrane domain"/>
    <property type="match status" value="2"/>
</dbReference>
<keyword evidence="7 8" id="KW-0472">Membrane</keyword>
<evidence type="ECO:0000313" key="10">
    <source>
        <dbReference type="Proteomes" id="UP000477311"/>
    </source>
</evidence>
<keyword evidence="6 8" id="KW-1133">Transmembrane helix</keyword>
<dbReference type="PRINTS" id="PR00702">
    <property type="entry name" value="ACRIFLAVINRP"/>
</dbReference>
<feature type="transmembrane region" description="Helical" evidence="8">
    <location>
        <begin position="340"/>
        <end position="368"/>
    </location>
</feature>
<dbReference type="SUPFAM" id="SSF82693">
    <property type="entry name" value="Multidrug efflux transporter AcrB pore domain, PN1, PN2, PC1 and PC2 subdomains"/>
    <property type="match status" value="2"/>
</dbReference>
<keyword evidence="3" id="KW-0813">Transport</keyword>
<comment type="similarity">
    <text evidence="2">Belongs to the resistance-nodulation-cell division (RND) (TC 2.A.6) family.</text>
</comment>
<protein>
    <submittedName>
        <fullName evidence="9">Efflux RND transporter permease subunit</fullName>
    </submittedName>
</protein>
<dbReference type="RefSeq" id="WP_165109295.1">
    <property type="nucleotide sequence ID" value="NZ_JAAKYA010000096.1"/>
</dbReference>
<comment type="subcellular location">
    <subcellularLocation>
        <location evidence="1">Cell membrane</location>
        <topology evidence="1">Multi-pass membrane protein</topology>
    </subcellularLocation>
</comment>
<dbReference type="GO" id="GO:0005886">
    <property type="term" value="C:plasma membrane"/>
    <property type="evidence" value="ECO:0007669"/>
    <property type="project" value="UniProtKB-SubCell"/>
</dbReference>
<dbReference type="NCBIfam" id="TIGR00914">
    <property type="entry name" value="2A0601"/>
    <property type="match status" value="1"/>
</dbReference>